<gene>
    <name evidence="1" type="ORF">FA95DRAFT_1487498</name>
</gene>
<dbReference type="EMBL" id="MU275863">
    <property type="protein sequence ID" value="KAI0050303.1"/>
    <property type="molecule type" value="Genomic_DNA"/>
</dbReference>
<protein>
    <submittedName>
        <fullName evidence="1">RTA1-domain-containing protein</fullName>
    </submittedName>
</protein>
<dbReference type="Proteomes" id="UP000814033">
    <property type="component" value="Unassembled WGS sequence"/>
</dbReference>
<organism evidence="1 2">
    <name type="scientific">Auriscalpium vulgare</name>
    <dbReference type="NCBI Taxonomy" id="40419"/>
    <lineage>
        <taxon>Eukaryota</taxon>
        <taxon>Fungi</taxon>
        <taxon>Dikarya</taxon>
        <taxon>Basidiomycota</taxon>
        <taxon>Agaricomycotina</taxon>
        <taxon>Agaricomycetes</taxon>
        <taxon>Russulales</taxon>
        <taxon>Auriscalpiaceae</taxon>
        <taxon>Auriscalpium</taxon>
    </lineage>
</organism>
<keyword evidence="2" id="KW-1185">Reference proteome</keyword>
<feature type="non-terminal residue" evidence="1">
    <location>
        <position position="1"/>
    </location>
</feature>
<reference evidence="1" key="1">
    <citation type="submission" date="2021-02" db="EMBL/GenBank/DDBJ databases">
        <authorList>
            <consortium name="DOE Joint Genome Institute"/>
            <person name="Ahrendt S."/>
            <person name="Looney B.P."/>
            <person name="Miyauchi S."/>
            <person name="Morin E."/>
            <person name="Drula E."/>
            <person name="Courty P.E."/>
            <person name="Chicoki N."/>
            <person name="Fauchery L."/>
            <person name="Kohler A."/>
            <person name="Kuo A."/>
            <person name="Labutti K."/>
            <person name="Pangilinan J."/>
            <person name="Lipzen A."/>
            <person name="Riley R."/>
            <person name="Andreopoulos W."/>
            <person name="He G."/>
            <person name="Johnson J."/>
            <person name="Barry K.W."/>
            <person name="Grigoriev I.V."/>
            <person name="Nagy L."/>
            <person name="Hibbett D."/>
            <person name="Henrissat B."/>
            <person name="Matheny P.B."/>
            <person name="Labbe J."/>
            <person name="Martin F."/>
        </authorList>
    </citation>
    <scope>NUCLEOTIDE SEQUENCE</scope>
    <source>
        <strain evidence="1">FP105234-sp</strain>
    </source>
</reference>
<comment type="caution">
    <text evidence="1">The sequence shown here is derived from an EMBL/GenBank/DDBJ whole genome shotgun (WGS) entry which is preliminary data.</text>
</comment>
<name>A0ACB8S396_9AGAM</name>
<reference evidence="1" key="2">
    <citation type="journal article" date="2022" name="New Phytol.">
        <title>Evolutionary transition to the ectomycorrhizal habit in the genomes of a hyperdiverse lineage of mushroom-forming fungi.</title>
        <authorList>
            <person name="Looney B."/>
            <person name="Miyauchi S."/>
            <person name="Morin E."/>
            <person name="Drula E."/>
            <person name="Courty P.E."/>
            <person name="Kohler A."/>
            <person name="Kuo A."/>
            <person name="LaButti K."/>
            <person name="Pangilinan J."/>
            <person name="Lipzen A."/>
            <person name="Riley R."/>
            <person name="Andreopoulos W."/>
            <person name="He G."/>
            <person name="Johnson J."/>
            <person name="Nolan M."/>
            <person name="Tritt A."/>
            <person name="Barry K.W."/>
            <person name="Grigoriev I.V."/>
            <person name="Nagy L.G."/>
            <person name="Hibbett D."/>
            <person name="Henrissat B."/>
            <person name="Matheny P.B."/>
            <person name="Labbe J."/>
            <person name="Martin F.M."/>
        </authorList>
    </citation>
    <scope>NUCLEOTIDE SEQUENCE</scope>
    <source>
        <strain evidence="1">FP105234-sp</strain>
    </source>
</reference>
<proteinExistence type="predicted"/>
<evidence type="ECO:0000313" key="2">
    <source>
        <dbReference type="Proteomes" id="UP000814033"/>
    </source>
</evidence>
<accession>A0ACB8S396</accession>
<sequence length="294" mass="32271">PYNYVPTKWVCALFLALFSLSTGLHFAQALRYRLWWLLPTAVVAGILEIVGWSARLKSSSHPHDFNPYIIQISTTILAPTPLVAANFIILGRIITRLGPRYSRLNAKWWPGLMVSLRQCIQDTIALVVQAIGGSVASGAVHRLQDPTPGGNIMLGGIVFQLAAIVAYVTLAAEFLLRYIKDRPVHRAGVVTERRGRTDPRTKILLMGMGFMTICILIRSVYRTIELADGWNGKVISTQVLFNVLDGAMISLAMLTLNIVHPGIFLARAPVGDAETEVVTEQADPEQAEEKADAS</sequence>
<evidence type="ECO:0000313" key="1">
    <source>
        <dbReference type="EMBL" id="KAI0050303.1"/>
    </source>
</evidence>